<organism evidence="4 5">
    <name type="scientific">Clostridium neonatale</name>
    <dbReference type="NCBI Taxonomy" id="137838"/>
    <lineage>
        <taxon>Bacteria</taxon>
        <taxon>Bacillati</taxon>
        <taxon>Bacillota</taxon>
        <taxon>Clostridia</taxon>
        <taxon>Eubacteriales</taxon>
        <taxon>Clostridiaceae</taxon>
        <taxon>Clostridium</taxon>
    </lineage>
</organism>
<comment type="similarity">
    <text evidence="1">Belongs to the glycosyl hydrolase 3 family.</text>
</comment>
<dbReference type="PRINTS" id="PR00133">
    <property type="entry name" value="GLHYDRLASE3"/>
</dbReference>
<dbReference type="EMBL" id="PDCJ01000001">
    <property type="protein sequence ID" value="PEG32420.1"/>
    <property type="molecule type" value="Genomic_DNA"/>
</dbReference>
<comment type="caution">
    <text evidence="4">The sequence shown here is derived from an EMBL/GenBank/DDBJ whole genome shotgun (WGS) entry which is preliminary data.</text>
</comment>
<dbReference type="Gene3D" id="3.40.50.1700">
    <property type="entry name" value="Glycoside hydrolase family 3 C-terminal domain"/>
    <property type="match status" value="1"/>
</dbReference>
<proteinExistence type="inferred from homology"/>
<reference evidence="4 5" key="1">
    <citation type="submission" date="2017-10" db="EMBL/GenBank/DDBJ databases">
        <title>Effective Description of Clostridium neonatale sp. nov. linked to necrotizing enterocolitis in neonates and a clarification of species assignable to the genus Clostridium (Prazmowski 1880) emend. Lawson and Rainey 2016.</title>
        <authorList>
            <person name="Bernard K."/>
            <person name="Burdz T."/>
            <person name="Wiebe D."/>
            <person name="Balcewich B."/>
            <person name="Alfa M."/>
            <person name="Bernier A.-M."/>
        </authorList>
    </citation>
    <scope>NUCLEOTIDE SEQUENCE [LARGE SCALE GENOMIC DNA]</scope>
    <source>
        <strain evidence="4 5">LCDC99A005</strain>
    </source>
</reference>
<protein>
    <submittedName>
        <fullName evidence="4">Beta-glucosidase</fullName>
    </submittedName>
</protein>
<keyword evidence="5" id="KW-1185">Reference proteome</keyword>
<dbReference type="GO" id="GO:0008422">
    <property type="term" value="F:beta-glucosidase activity"/>
    <property type="evidence" value="ECO:0007669"/>
    <property type="project" value="TreeGrafter"/>
</dbReference>
<dbReference type="RefSeq" id="WP_058296563.1">
    <property type="nucleotide sequence ID" value="NZ_CAMRXG010000087.1"/>
</dbReference>
<dbReference type="InterPro" id="IPR026891">
    <property type="entry name" value="Fn3-like"/>
</dbReference>
<evidence type="ECO:0000256" key="2">
    <source>
        <dbReference type="ARBA" id="ARBA00022801"/>
    </source>
</evidence>
<dbReference type="Pfam" id="PF14310">
    <property type="entry name" value="Fn3-like"/>
    <property type="match status" value="1"/>
</dbReference>
<dbReference type="SUPFAM" id="SSF52279">
    <property type="entry name" value="Beta-D-glucan exohydrolase, C-terminal domain"/>
    <property type="match status" value="1"/>
</dbReference>
<dbReference type="GO" id="GO:0009251">
    <property type="term" value="P:glucan catabolic process"/>
    <property type="evidence" value="ECO:0007669"/>
    <property type="project" value="TreeGrafter"/>
</dbReference>
<dbReference type="InterPro" id="IPR013783">
    <property type="entry name" value="Ig-like_fold"/>
</dbReference>
<dbReference type="STRING" id="137838.GCA_001458595_03936"/>
<gene>
    <name evidence="4" type="ORF">CQ394_12230</name>
</gene>
<dbReference type="InterPro" id="IPR002772">
    <property type="entry name" value="Glyco_hydro_3_C"/>
</dbReference>
<feature type="domain" description="Fibronectin type III-like" evidence="3">
    <location>
        <begin position="670"/>
        <end position="739"/>
    </location>
</feature>
<dbReference type="SUPFAM" id="SSF51445">
    <property type="entry name" value="(Trans)glycosidases"/>
    <property type="match status" value="1"/>
</dbReference>
<dbReference type="InterPro" id="IPR036881">
    <property type="entry name" value="Glyco_hydro_3_C_sf"/>
</dbReference>
<dbReference type="Pfam" id="PF00933">
    <property type="entry name" value="Glyco_hydro_3"/>
    <property type="match status" value="1"/>
</dbReference>
<dbReference type="Pfam" id="PF01915">
    <property type="entry name" value="Glyco_hydro_3_C"/>
    <property type="match status" value="1"/>
</dbReference>
<dbReference type="AlphaFoldDB" id="A0A2A7MLI2"/>
<keyword evidence="2" id="KW-0378">Hydrolase</keyword>
<evidence type="ECO:0000259" key="3">
    <source>
        <dbReference type="SMART" id="SM01217"/>
    </source>
</evidence>
<dbReference type="OrthoDB" id="9805821at2"/>
<evidence type="ECO:0000313" key="4">
    <source>
        <dbReference type="EMBL" id="PEG32420.1"/>
    </source>
</evidence>
<dbReference type="Proteomes" id="UP000220840">
    <property type="component" value="Unassembled WGS sequence"/>
</dbReference>
<dbReference type="Gene3D" id="2.60.40.10">
    <property type="entry name" value="Immunoglobulins"/>
    <property type="match status" value="1"/>
</dbReference>
<sequence>MNSVSDFKEEIDELLSKMTLKEKVGQLNQRLYGWEIYKKTKTGYELTDTFKEEVKRWGGIGAIYGLFRADPWSKVNFENGIDKEDSFKVINMIQEYIKENTRMKIPAIFSEESPHGHQSLDGEMFPCNIAIGSTWNLDLIKEVSECISDELSEKGANLALVSTLDLLRDPRWGRSEECFSEDPYLCAKYTEAIVDGYQKNNFENNVGVVLKHLCAQGAAVGGHNSGAANIGERELREIFLPPVESGARRGAIGFMAAYNEIDGIPCHVNKKLLNDILRHEYQFNGIVMADGCALDRLTIMTRDKEKAGKLAIEAGVDISLWDDIYTNLHRAVENKIIDELYIDDAVRRVLYVKFKLGLFDKKKRNKKSYIDPSIINKKAASESIVLLKNNGVLPLSKEKKKIAVVGPNADTPYNQLGDYTSPQRKNAVSTVLDGIKKFESNNITVNYSKGCSIRDISRSGFEEAINLAKNSDYTIVAIGGSSARDFDLKFENNGAALIDDTKKDVNCGENVDLANLDLDGLQVELVRELSKTGTKVIVVLIQGRPHSIENILDSSDAVLCAWYPGKMGGEAIAETIFGINNPNGKLAVSIPVSSMQLPCYYNAKDSGAKIDYLDMSGLSLFPFGFGLSYTNFVYDKLRVDNEVTIEDLLKGKEVSIHVNIKNCGDFDGYEVAQLYIRDEESSITRRVKELKGFKKVFIKSGEEVDVEFKLGFKELSIWDYNLENRVEPGEVSIMVGKNSIDYIEKGLFLI</sequence>
<accession>A0A2A7MLI2</accession>
<dbReference type="InterPro" id="IPR051915">
    <property type="entry name" value="Cellulose_Degrad_GH3"/>
</dbReference>
<dbReference type="InterPro" id="IPR017853">
    <property type="entry name" value="GH"/>
</dbReference>
<evidence type="ECO:0000313" key="5">
    <source>
        <dbReference type="Proteomes" id="UP000220840"/>
    </source>
</evidence>
<dbReference type="SMART" id="SM01217">
    <property type="entry name" value="Fn3_like"/>
    <property type="match status" value="1"/>
</dbReference>
<dbReference type="InterPro" id="IPR036962">
    <property type="entry name" value="Glyco_hydro_3_N_sf"/>
</dbReference>
<dbReference type="Gene3D" id="3.20.20.300">
    <property type="entry name" value="Glycoside hydrolase, family 3, N-terminal domain"/>
    <property type="match status" value="1"/>
</dbReference>
<evidence type="ECO:0000256" key="1">
    <source>
        <dbReference type="ARBA" id="ARBA00005336"/>
    </source>
</evidence>
<dbReference type="InterPro" id="IPR001764">
    <property type="entry name" value="Glyco_hydro_3_N"/>
</dbReference>
<dbReference type="PANTHER" id="PTHR30620">
    <property type="entry name" value="PERIPLASMIC BETA-GLUCOSIDASE-RELATED"/>
    <property type="match status" value="1"/>
</dbReference>
<dbReference type="PANTHER" id="PTHR30620:SF123">
    <property type="entry name" value="BETA-XYLOSIDASE"/>
    <property type="match status" value="1"/>
</dbReference>
<dbReference type="FunFam" id="2.60.40.10:FF:000495">
    <property type="entry name" value="Periplasmic beta-glucosidase"/>
    <property type="match status" value="1"/>
</dbReference>
<name>A0A2A7MLI2_9CLOT</name>